<evidence type="ECO:0000256" key="7">
    <source>
        <dbReference type="ARBA" id="ARBA00023242"/>
    </source>
</evidence>
<evidence type="ECO:0000313" key="10">
    <source>
        <dbReference type="EMBL" id="KAH7116383.1"/>
    </source>
</evidence>
<dbReference type="OrthoDB" id="2154091at2759"/>
<dbReference type="InterPro" id="IPR007219">
    <property type="entry name" value="XnlR_reg_dom"/>
</dbReference>
<dbReference type="PROSITE" id="PS50048">
    <property type="entry name" value="ZN2_CY6_FUNGAL_2"/>
    <property type="match status" value="1"/>
</dbReference>
<sequence length="768" mass="84899">MTPSISQSASKRKFRKHVTTACAQCRECKVKCDGATPICGSCLRKGKECRYEARADRRKLSPRVAIELLSTRVNQLSKFIIENGLEPPPMQPDNAETLSAILHTFGLGQLQPQSREPTNASSVELADQIDEGMVPESMDQPAASVDSHTTSWSIGSASNDDIYRLQSMLDVESQLPPDSSTSDEYGLENSQDSEDELAGIFAFFGSTSNFHLLEMPGTDGTTSVYHRTVRNDGMKYLDLVGLGKRVPSEIEEHLTSLYFAWQDPCSHVVDRTIFGDAKVQWQSGQDTPYYSEALTSAMYVEYQDSIPPISDVSAYSCAVGAAFDARYHQAFVTFPRSLSEFFADRAKALLEIELDSPPTVATVQTLVVLSAHENGIGRDARAWLYSVTSSGMAMRLAYLLALDQNLTQYIAKGLLTPAEAELRKCMEFPNWTAFRFSPKDATAAKPTSRQERAEQWIAYVAPASPATALTDYTDLVCRYQASLIETMGPLSTTVYGDVSIPKPTLQEINARTVAELLKWKATLPFELQVNNIDHSTPCLPHMLMMHMQYHQAMIYAHRPYMSKSYLQPQPPQGPGARHARQMCIESASSIAQLLCSYEARYSLRRMNIQAVAITFSAALPLLFTTISHQISRENEMFGHLGTCFRALDELGSTWESAKRARDFIARLQRHWDTQYRSSNWPGRSGKSQIRSTALGEGPQASIVSNDDGGSTVEVPRGGSQRAGFNNSMGADFDLDWILTADLQGMSPDWGSFFSVTSGGMLSNSSLGQ</sequence>
<evidence type="ECO:0000256" key="8">
    <source>
        <dbReference type="SAM" id="MobiDB-lite"/>
    </source>
</evidence>
<evidence type="ECO:0000256" key="4">
    <source>
        <dbReference type="ARBA" id="ARBA00023015"/>
    </source>
</evidence>
<evidence type="ECO:0000256" key="1">
    <source>
        <dbReference type="ARBA" id="ARBA00004123"/>
    </source>
</evidence>
<keyword evidence="4" id="KW-0805">Transcription regulation</keyword>
<feature type="domain" description="Zn(2)-C6 fungal-type" evidence="9">
    <location>
        <begin position="21"/>
        <end position="51"/>
    </location>
</feature>
<keyword evidence="5" id="KW-0238">DNA-binding</keyword>
<evidence type="ECO:0000256" key="3">
    <source>
        <dbReference type="ARBA" id="ARBA00022833"/>
    </source>
</evidence>
<keyword evidence="11" id="KW-1185">Reference proteome</keyword>
<dbReference type="EMBL" id="JAGMUV010000029">
    <property type="protein sequence ID" value="KAH7116383.1"/>
    <property type="molecule type" value="Genomic_DNA"/>
</dbReference>
<dbReference type="GO" id="GO:0005634">
    <property type="term" value="C:nucleus"/>
    <property type="evidence" value="ECO:0007669"/>
    <property type="project" value="UniProtKB-SubCell"/>
</dbReference>
<dbReference type="InterPro" id="IPR051615">
    <property type="entry name" value="Transcr_Regulatory_Elem"/>
</dbReference>
<evidence type="ECO:0000259" key="9">
    <source>
        <dbReference type="PROSITE" id="PS50048"/>
    </source>
</evidence>
<dbReference type="SMART" id="SM00066">
    <property type="entry name" value="GAL4"/>
    <property type="match status" value="1"/>
</dbReference>
<proteinExistence type="predicted"/>
<dbReference type="CDD" id="cd12148">
    <property type="entry name" value="fungal_TF_MHR"/>
    <property type="match status" value="1"/>
</dbReference>
<dbReference type="CDD" id="cd00067">
    <property type="entry name" value="GAL4"/>
    <property type="match status" value="1"/>
</dbReference>
<feature type="compositionally biased region" description="Polar residues" evidence="8">
    <location>
        <begin position="678"/>
        <end position="691"/>
    </location>
</feature>
<evidence type="ECO:0000256" key="2">
    <source>
        <dbReference type="ARBA" id="ARBA00022723"/>
    </source>
</evidence>
<keyword evidence="3" id="KW-0862">Zinc</keyword>
<dbReference type="InterPro" id="IPR036864">
    <property type="entry name" value="Zn2-C6_fun-type_DNA-bd_sf"/>
</dbReference>
<dbReference type="GO" id="GO:0008270">
    <property type="term" value="F:zinc ion binding"/>
    <property type="evidence" value="ECO:0007669"/>
    <property type="project" value="InterPro"/>
</dbReference>
<name>A0A9P9DBT9_9HYPO</name>
<dbReference type="GO" id="GO:0000981">
    <property type="term" value="F:DNA-binding transcription factor activity, RNA polymerase II-specific"/>
    <property type="evidence" value="ECO:0007669"/>
    <property type="project" value="InterPro"/>
</dbReference>
<dbReference type="PROSITE" id="PS00463">
    <property type="entry name" value="ZN2_CY6_FUNGAL_1"/>
    <property type="match status" value="1"/>
</dbReference>
<dbReference type="AlphaFoldDB" id="A0A9P9DBT9"/>
<dbReference type="GO" id="GO:0003677">
    <property type="term" value="F:DNA binding"/>
    <property type="evidence" value="ECO:0007669"/>
    <property type="project" value="UniProtKB-KW"/>
</dbReference>
<evidence type="ECO:0000313" key="11">
    <source>
        <dbReference type="Proteomes" id="UP000738349"/>
    </source>
</evidence>
<dbReference type="PANTHER" id="PTHR31313">
    <property type="entry name" value="TY1 ENHANCER ACTIVATOR"/>
    <property type="match status" value="1"/>
</dbReference>
<dbReference type="Proteomes" id="UP000738349">
    <property type="component" value="Unassembled WGS sequence"/>
</dbReference>
<protein>
    <recommendedName>
        <fullName evidence="9">Zn(2)-C6 fungal-type domain-containing protein</fullName>
    </recommendedName>
</protein>
<evidence type="ECO:0000256" key="6">
    <source>
        <dbReference type="ARBA" id="ARBA00023163"/>
    </source>
</evidence>
<evidence type="ECO:0000256" key="5">
    <source>
        <dbReference type="ARBA" id="ARBA00023125"/>
    </source>
</evidence>
<comment type="subcellular location">
    <subcellularLocation>
        <location evidence="1">Nucleus</location>
    </subcellularLocation>
</comment>
<dbReference type="PANTHER" id="PTHR31313:SF77">
    <property type="entry name" value="ZN(II)2CYS6 TRANSCRIPTION FACTOR (EUROFUNG)"/>
    <property type="match status" value="1"/>
</dbReference>
<gene>
    <name evidence="10" type="ORF">EDB81DRAFT_767405</name>
</gene>
<dbReference type="Pfam" id="PF00172">
    <property type="entry name" value="Zn_clus"/>
    <property type="match status" value="1"/>
</dbReference>
<dbReference type="Gene3D" id="4.10.240.10">
    <property type="entry name" value="Zn(2)-C6 fungal-type DNA-binding domain"/>
    <property type="match status" value="1"/>
</dbReference>
<accession>A0A9P9DBT9</accession>
<dbReference type="Pfam" id="PF04082">
    <property type="entry name" value="Fungal_trans"/>
    <property type="match status" value="1"/>
</dbReference>
<dbReference type="InterPro" id="IPR001138">
    <property type="entry name" value="Zn2Cys6_DnaBD"/>
</dbReference>
<keyword evidence="2" id="KW-0479">Metal-binding</keyword>
<comment type="caution">
    <text evidence="10">The sequence shown here is derived from an EMBL/GenBank/DDBJ whole genome shotgun (WGS) entry which is preliminary data.</text>
</comment>
<keyword evidence="7" id="KW-0539">Nucleus</keyword>
<feature type="region of interest" description="Disordered" evidence="8">
    <location>
        <begin position="678"/>
        <end position="724"/>
    </location>
</feature>
<keyword evidence="6" id="KW-0804">Transcription</keyword>
<reference evidence="10" key="1">
    <citation type="journal article" date="2021" name="Nat. Commun.">
        <title>Genetic determinants of endophytism in the Arabidopsis root mycobiome.</title>
        <authorList>
            <person name="Mesny F."/>
            <person name="Miyauchi S."/>
            <person name="Thiergart T."/>
            <person name="Pickel B."/>
            <person name="Atanasova L."/>
            <person name="Karlsson M."/>
            <person name="Huettel B."/>
            <person name="Barry K.W."/>
            <person name="Haridas S."/>
            <person name="Chen C."/>
            <person name="Bauer D."/>
            <person name="Andreopoulos W."/>
            <person name="Pangilinan J."/>
            <person name="LaButti K."/>
            <person name="Riley R."/>
            <person name="Lipzen A."/>
            <person name="Clum A."/>
            <person name="Drula E."/>
            <person name="Henrissat B."/>
            <person name="Kohler A."/>
            <person name="Grigoriev I.V."/>
            <person name="Martin F.M."/>
            <person name="Hacquard S."/>
        </authorList>
    </citation>
    <scope>NUCLEOTIDE SEQUENCE</scope>
    <source>
        <strain evidence="10">MPI-CAGE-AT-0147</strain>
    </source>
</reference>
<dbReference type="SUPFAM" id="SSF57701">
    <property type="entry name" value="Zn2/Cys6 DNA-binding domain"/>
    <property type="match status" value="1"/>
</dbReference>
<organism evidence="10 11">
    <name type="scientific">Dactylonectria macrodidyma</name>
    <dbReference type="NCBI Taxonomy" id="307937"/>
    <lineage>
        <taxon>Eukaryota</taxon>
        <taxon>Fungi</taxon>
        <taxon>Dikarya</taxon>
        <taxon>Ascomycota</taxon>
        <taxon>Pezizomycotina</taxon>
        <taxon>Sordariomycetes</taxon>
        <taxon>Hypocreomycetidae</taxon>
        <taxon>Hypocreales</taxon>
        <taxon>Nectriaceae</taxon>
        <taxon>Dactylonectria</taxon>
    </lineage>
</organism>